<dbReference type="Pfam" id="PF01367">
    <property type="entry name" value="5_3_exonuc"/>
    <property type="match status" value="1"/>
</dbReference>
<proteinExistence type="predicted"/>
<sequence>MVIKPQSKHLVIIDALNLIRRLFAVQQQRAASASLSLATERALKSACKRLTSSLQPSHIIAVFDGEHCAWREQIAPEYKKNRSAMPSELAEQLEPLKDLLLDIGIDSISAPEHEADDICATLATKAASANYPVTIVSTDRGYYSLLNQGVHLYDYFRREYITVTEVEEKLGIKLAQLNDYWALVGNSSVNVAGVTGIGAKSAQTLLKQYPNAQAILAEPQPQKLAKKVQNNSQQLQQAQQLLKLKTDLKLGFTLKQLRYQQN</sequence>
<comment type="caution">
    <text evidence="5">The sequence shown here is derived from an EMBL/GenBank/DDBJ whole genome shotgun (WGS) entry which is preliminary data.</text>
</comment>
<dbReference type="PANTHER" id="PTHR42646:SF2">
    <property type="entry name" value="5'-3' EXONUCLEASE FAMILY PROTEIN"/>
    <property type="match status" value="1"/>
</dbReference>
<dbReference type="InterPro" id="IPR029060">
    <property type="entry name" value="PIN-like_dom_sf"/>
</dbReference>
<dbReference type="InterPro" id="IPR036279">
    <property type="entry name" value="5-3_exonuclease_C_sf"/>
</dbReference>
<evidence type="ECO:0000313" key="6">
    <source>
        <dbReference type="Proteomes" id="UP000651977"/>
    </source>
</evidence>
<dbReference type="SUPFAM" id="SSF47807">
    <property type="entry name" value="5' to 3' exonuclease, C-terminal subdomain"/>
    <property type="match status" value="1"/>
</dbReference>
<dbReference type="InterPro" id="IPR020045">
    <property type="entry name" value="DNA_polI_H3TH"/>
</dbReference>
<dbReference type="SMART" id="SM00475">
    <property type="entry name" value="53EXOc"/>
    <property type="match status" value="1"/>
</dbReference>
<dbReference type="GO" id="GO:0004519">
    <property type="term" value="F:endonuclease activity"/>
    <property type="evidence" value="ECO:0007669"/>
    <property type="project" value="UniProtKB-KW"/>
</dbReference>
<evidence type="ECO:0000256" key="3">
    <source>
        <dbReference type="ARBA" id="ARBA00023125"/>
    </source>
</evidence>
<keyword evidence="5" id="KW-0255">Endonuclease</keyword>
<keyword evidence="1" id="KW-0540">Nuclease</keyword>
<reference evidence="6" key="1">
    <citation type="journal article" date="2019" name="Int. J. Syst. Evol. Microbiol.">
        <title>The Global Catalogue of Microorganisms (GCM) 10K type strain sequencing project: providing services to taxonomists for standard genome sequencing and annotation.</title>
        <authorList>
            <consortium name="The Broad Institute Genomics Platform"/>
            <consortium name="The Broad Institute Genome Sequencing Center for Infectious Disease"/>
            <person name="Wu L."/>
            <person name="Ma J."/>
        </authorList>
    </citation>
    <scope>NUCLEOTIDE SEQUENCE [LARGE SCALE GENOMIC DNA]</scope>
    <source>
        <strain evidence="6">CGMCC 1.10131</strain>
    </source>
</reference>
<gene>
    <name evidence="5" type="primary">xni</name>
    <name evidence="5" type="ORF">GCM10007414_13310</name>
</gene>
<dbReference type="RefSeq" id="WP_055734888.1">
    <property type="nucleotide sequence ID" value="NZ_BMDY01000006.1"/>
</dbReference>
<dbReference type="InterPro" id="IPR002421">
    <property type="entry name" value="5-3_exonuclease"/>
</dbReference>
<evidence type="ECO:0000256" key="1">
    <source>
        <dbReference type="ARBA" id="ARBA00022722"/>
    </source>
</evidence>
<dbReference type="NCBIfam" id="NF007017">
    <property type="entry name" value="PRK09482.1"/>
    <property type="match status" value="1"/>
</dbReference>
<dbReference type="Gene3D" id="3.40.50.1010">
    <property type="entry name" value="5'-nuclease"/>
    <property type="match status" value="1"/>
</dbReference>
<dbReference type="SUPFAM" id="SSF88723">
    <property type="entry name" value="PIN domain-like"/>
    <property type="match status" value="1"/>
</dbReference>
<keyword evidence="6" id="KW-1185">Reference proteome</keyword>
<dbReference type="Proteomes" id="UP000651977">
    <property type="component" value="Unassembled WGS sequence"/>
</dbReference>
<keyword evidence="2" id="KW-0378">Hydrolase</keyword>
<dbReference type="CDD" id="cd09898">
    <property type="entry name" value="H3TH_53EXO"/>
    <property type="match status" value="1"/>
</dbReference>
<protein>
    <submittedName>
        <fullName evidence="5">Flap endonuclease Xni</fullName>
    </submittedName>
</protein>
<name>A0ABQ1HZB7_9ALTE</name>
<dbReference type="Gene3D" id="1.10.150.20">
    <property type="entry name" value="5' to 3' exonuclease, C-terminal subdomain"/>
    <property type="match status" value="1"/>
</dbReference>
<organism evidence="5 6">
    <name type="scientific">Agarivorans gilvus</name>
    <dbReference type="NCBI Taxonomy" id="680279"/>
    <lineage>
        <taxon>Bacteria</taxon>
        <taxon>Pseudomonadati</taxon>
        <taxon>Pseudomonadota</taxon>
        <taxon>Gammaproteobacteria</taxon>
        <taxon>Alteromonadales</taxon>
        <taxon>Alteromonadaceae</taxon>
        <taxon>Agarivorans</taxon>
    </lineage>
</organism>
<evidence type="ECO:0000256" key="2">
    <source>
        <dbReference type="ARBA" id="ARBA00022801"/>
    </source>
</evidence>
<keyword evidence="3" id="KW-0238">DNA-binding</keyword>
<dbReference type="CDD" id="cd09859">
    <property type="entry name" value="PIN_53EXO"/>
    <property type="match status" value="1"/>
</dbReference>
<evidence type="ECO:0000259" key="4">
    <source>
        <dbReference type="SMART" id="SM00475"/>
    </source>
</evidence>
<dbReference type="InterPro" id="IPR020046">
    <property type="entry name" value="5-3_exonucl_a-hlix_arch_N"/>
</dbReference>
<dbReference type="SMART" id="SM00279">
    <property type="entry name" value="HhH2"/>
    <property type="match status" value="1"/>
</dbReference>
<evidence type="ECO:0000313" key="5">
    <source>
        <dbReference type="EMBL" id="GGB01460.1"/>
    </source>
</evidence>
<accession>A0ABQ1HZB7</accession>
<dbReference type="InterPro" id="IPR008918">
    <property type="entry name" value="HhH2"/>
</dbReference>
<dbReference type="EMBL" id="BMDY01000006">
    <property type="protein sequence ID" value="GGB01460.1"/>
    <property type="molecule type" value="Genomic_DNA"/>
</dbReference>
<feature type="domain" description="5'-3' exonuclease" evidence="4">
    <location>
        <begin position="8"/>
        <end position="260"/>
    </location>
</feature>
<dbReference type="PANTHER" id="PTHR42646">
    <property type="entry name" value="FLAP ENDONUCLEASE XNI"/>
    <property type="match status" value="1"/>
</dbReference>
<dbReference type="InterPro" id="IPR038969">
    <property type="entry name" value="FEN"/>
</dbReference>
<dbReference type="Pfam" id="PF02739">
    <property type="entry name" value="5_3_exonuc_N"/>
    <property type="match status" value="1"/>
</dbReference>